<dbReference type="RefSeq" id="WP_153411840.1">
    <property type="nucleotide sequence ID" value="NZ_WEGK01000009.1"/>
</dbReference>
<dbReference type="Pfam" id="PF00293">
    <property type="entry name" value="NUDIX"/>
    <property type="match status" value="1"/>
</dbReference>
<evidence type="ECO:0000256" key="1">
    <source>
        <dbReference type="ARBA" id="ARBA00001936"/>
    </source>
</evidence>
<evidence type="ECO:0000256" key="4">
    <source>
        <dbReference type="ARBA" id="ARBA00022801"/>
    </source>
</evidence>
<proteinExistence type="predicted"/>
<dbReference type="GO" id="GO:0010945">
    <property type="term" value="F:coenzyme A diphosphatase activity"/>
    <property type="evidence" value="ECO:0007669"/>
    <property type="project" value="InterPro"/>
</dbReference>
<comment type="caution">
    <text evidence="8">The sequence shown here is derived from an EMBL/GenBank/DDBJ whole genome shotgun (WGS) entry which is preliminary data.</text>
</comment>
<evidence type="ECO:0000256" key="5">
    <source>
        <dbReference type="ARBA" id="ARBA00022842"/>
    </source>
</evidence>
<accession>A0A7K0D5U8</accession>
<comment type="cofactor">
    <cofactor evidence="1">
        <name>Mn(2+)</name>
        <dbReference type="ChEBI" id="CHEBI:29035"/>
    </cofactor>
</comment>
<evidence type="ECO:0000259" key="7">
    <source>
        <dbReference type="PROSITE" id="PS51462"/>
    </source>
</evidence>
<evidence type="ECO:0000256" key="2">
    <source>
        <dbReference type="ARBA" id="ARBA00001946"/>
    </source>
</evidence>
<organism evidence="8 9">
    <name type="scientific">Nocardia macrotermitis</name>
    <dbReference type="NCBI Taxonomy" id="2585198"/>
    <lineage>
        <taxon>Bacteria</taxon>
        <taxon>Bacillati</taxon>
        <taxon>Actinomycetota</taxon>
        <taxon>Actinomycetes</taxon>
        <taxon>Mycobacteriales</taxon>
        <taxon>Nocardiaceae</taxon>
        <taxon>Nocardia</taxon>
    </lineage>
</organism>
<sequence length="200" mass="21794">MTNSAAAERIRGNLAGFTRIAATGGRAAAVVICVVDDPDEPHVLLIRRAYRGMNSGQWAFPGGKIEPGERAVAAGLREVGEEIGLALEESDVLGVLDDFVTDSGFVMTPFIALTSAPVRLEPNPDEVDSVHRVTLERLVGDDLPGWTITPSGARLLNMPLRERMRIHAPTGAILYQFREVALLGRPTRVRDLQQPEFTRE</sequence>
<dbReference type="PANTHER" id="PTHR12992:SF11">
    <property type="entry name" value="MITOCHONDRIAL COENZYME A DIPHOSPHATASE NUDT8"/>
    <property type="match status" value="1"/>
</dbReference>
<dbReference type="Gene3D" id="3.90.79.10">
    <property type="entry name" value="Nucleoside Triphosphate Pyrophosphohydrolase"/>
    <property type="match status" value="1"/>
</dbReference>
<dbReference type="AlphaFoldDB" id="A0A7K0D5U8"/>
<dbReference type="InterPro" id="IPR020476">
    <property type="entry name" value="Nudix_hydrolase"/>
</dbReference>
<dbReference type="PANTHER" id="PTHR12992">
    <property type="entry name" value="NUDIX HYDROLASE"/>
    <property type="match status" value="1"/>
</dbReference>
<evidence type="ECO:0000256" key="6">
    <source>
        <dbReference type="ARBA" id="ARBA00023211"/>
    </source>
</evidence>
<reference evidence="8 9" key="1">
    <citation type="submission" date="2019-10" db="EMBL/GenBank/DDBJ databases">
        <title>Nocardia macrotermitis sp. nov. and Nocardia aurantia sp. nov., isolated from the gut of fungus growing-termite Macrotermes natalensis.</title>
        <authorList>
            <person name="Benndorf R."/>
            <person name="Schwitalla J."/>
            <person name="Martin K."/>
            <person name="De Beer W."/>
            <person name="Kaster A.-K."/>
            <person name="Vollmers J."/>
            <person name="Poulsen M."/>
            <person name="Beemelmanns C."/>
        </authorList>
    </citation>
    <scope>NUCLEOTIDE SEQUENCE [LARGE SCALE GENOMIC DNA]</scope>
    <source>
        <strain evidence="8 9">RB20</strain>
    </source>
</reference>
<dbReference type="PRINTS" id="PR00502">
    <property type="entry name" value="NUDIXFAMILY"/>
</dbReference>
<name>A0A7K0D5U8_9NOCA</name>
<evidence type="ECO:0000313" key="9">
    <source>
        <dbReference type="Proteomes" id="UP000438448"/>
    </source>
</evidence>
<dbReference type="EMBL" id="WEGK01000009">
    <property type="protein sequence ID" value="MQY21099.1"/>
    <property type="molecule type" value="Genomic_DNA"/>
</dbReference>
<dbReference type="PROSITE" id="PS51462">
    <property type="entry name" value="NUDIX"/>
    <property type="match status" value="1"/>
</dbReference>
<dbReference type="SUPFAM" id="SSF55811">
    <property type="entry name" value="Nudix"/>
    <property type="match status" value="1"/>
</dbReference>
<comment type="cofactor">
    <cofactor evidence="2">
        <name>Mg(2+)</name>
        <dbReference type="ChEBI" id="CHEBI:18420"/>
    </cofactor>
</comment>
<dbReference type="InterPro" id="IPR015797">
    <property type="entry name" value="NUDIX_hydrolase-like_dom_sf"/>
</dbReference>
<evidence type="ECO:0000313" key="8">
    <source>
        <dbReference type="EMBL" id="MQY21099.1"/>
    </source>
</evidence>
<dbReference type="Proteomes" id="UP000438448">
    <property type="component" value="Unassembled WGS sequence"/>
</dbReference>
<evidence type="ECO:0000256" key="3">
    <source>
        <dbReference type="ARBA" id="ARBA00022723"/>
    </source>
</evidence>
<dbReference type="CDD" id="cd03426">
    <property type="entry name" value="NUDIX_CoAse_Nudt7"/>
    <property type="match status" value="1"/>
</dbReference>
<keyword evidence="5" id="KW-0460">Magnesium</keyword>
<dbReference type="InterPro" id="IPR000086">
    <property type="entry name" value="NUDIX_hydrolase_dom"/>
</dbReference>
<dbReference type="EC" id="3.6.1.-" evidence="8"/>
<keyword evidence="9" id="KW-1185">Reference proteome</keyword>
<dbReference type="OrthoDB" id="9804442at2"/>
<keyword evidence="6" id="KW-0464">Manganese</keyword>
<keyword evidence="3" id="KW-0479">Metal-binding</keyword>
<dbReference type="GO" id="GO:0046872">
    <property type="term" value="F:metal ion binding"/>
    <property type="evidence" value="ECO:0007669"/>
    <property type="project" value="UniProtKB-KW"/>
</dbReference>
<keyword evidence="4 8" id="KW-0378">Hydrolase</keyword>
<protein>
    <submittedName>
        <fullName evidence="8">Putative Nudix hydrolase NudL</fullName>
        <ecNumber evidence="8">3.6.1.-</ecNumber>
    </submittedName>
</protein>
<dbReference type="InterPro" id="IPR045121">
    <property type="entry name" value="CoAse"/>
</dbReference>
<feature type="domain" description="Nudix hydrolase" evidence="7">
    <location>
        <begin position="25"/>
        <end position="160"/>
    </location>
</feature>
<gene>
    <name evidence="8" type="primary">nudL_2</name>
    <name evidence="8" type="ORF">NRB20_42080</name>
</gene>